<dbReference type="InterPro" id="IPR002560">
    <property type="entry name" value="Transposase_DDE"/>
</dbReference>
<reference evidence="2" key="1">
    <citation type="journal article" date="2014" name="Front. Microbiol.">
        <title>High frequency of phylogenetically diverse reductive dehalogenase-homologous genes in deep subseafloor sedimentary metagenomes.</title>
        <authorList>
            <person name="Kawai M."/>
            <person name="Futagami T."/>
            <person name="Toyoda A."/>
            <person name="Takaki Y."/>
            <person name="Nishi S."/>
            <person name="Hori S."/>
            <person name="Arai W."/>
            <person name="Tsubouchi T."/>
            <person name="Morono Y."/>
            <person name="Uchiyama I."/>
            <person name="Ito T."/>
            <person name="Fujiyama A."/>
            <person name="Inagaki F."/>
            <person name="Takami H."/>
        </authorList>
    </citation>
    <scope>NUCLEOTIDE SEQUENCE</scope>
    <source>
        <strain evidence="2">Expedition CK06-06</strain>
    </source>
</reference>
<comment type="caution">
    <text evidence="2">The sequence shown here is derived from an EMBL/GenBank/DDBJ whole genome shotgun (WGS) entry which is preliminary data.</text>
</comment>
<dbReference type="Pfam" id="PF01610">
    <property type="entry name" value="DDE_Tnp_ISL3"/>
    <property type="match status" value="1"/>
</dbReference>
<protein>
    <recommendedName>
        <fullName evidence="1">Transposase IS204/IS1001/IS1096/IS1165 DDE domain-containing protein</fullName>
    </recommendedName>
</protein>
<proteinExistence type="predicted"/>
<organism evidence="2">
    <name type="scientific">marine sediment metagenome</name>
    <dbReference type="NCBI Taxonomy" id="412755"/>
    <lineage>
        <taxon>unclassified sequences</taxon>
        <taxon>metagenomes</taxon>
        <taxon>ecological metagenomes</taxon>
    </lineage>
</organism>
<accession>X1MHB9</accession>
<name>X1MHB9_9ZZZZ</name>
<evidence type="ECO:0000259" key="1">
    <source>
        <dbReference type="Pfam" id="PF01610"/>
    </source>
</evidence>
<feature type="domain" description="Transposase IS204/IS1001/IS1096/IS1165 DDE" evidence="1">
    <location>
        <begin position="1"/>
        <end position="28"/>
    </location>
</feature>
<dbReference type="AlphaFoldDB" id="X1MHB9"/>
<gene>
    <name evidence="2" type="ORF">S06H3_17250</name>
</gene>
<dbReference type="EMBL" id="BARV01008607">
    <property type="protein sequence ID" value="GAI05769.1"/>
    <property type="molecule type" value="Genomic_DNA"/>
</dbReference>
<feature type="non-terminal residue" evidence="2">
    <location>
        <position position="1"/>
    </location>
</feature>
<evidence type="ECO:0000313" key="2">
    <source>
        <dbReference type="EMBL" id="GAI05769.1"/>
    </source>
</evidence>
<sequence>GIVEGLNRKINLVTRKSYGFRNYEVLKIALFLTMGELPEPEFTHRFS</sequence>